<evidence type="ECO:0000256" key="11">
    <source>
        <dbReference type="ARBA" id="ARBA00023293"/>
    </source>
</evidence>
<dbReference type="Pfam" id="PF00211">
    <property type="entry name" value="Guanylate_cyc"/>
    <property type="match status" value="1"/>
</dbReference>
<dbReference type="CDD" id="cd07302">
    <property type="entry name" value="CHD"/>
    <property type="match status" value="1"/>
</dbReference>
<keyword evidence="6" id="KW-0547">Nucleotide-binding</keyword>
<keyword evidence="19" id="KW-1185">Reference proteome</keyword>
<dbReference type="PANTHER" id="PTHR11920:SF501">
    <property type="entry name" value="GUANYLATE CYCLASE 32E"/>
    <property type="match status" value="1"/>
</dbReference>
<comment type="similarity">
    <text evidence="12">Belongs to the adenylyl cyclase class-4/guanylyl cyclase family.</text>
</comment>
<feature type="compositionally biased region" description="Low complexity" evidence="14">
    <location>
        <begin position="1349"/>
        <end position="1358"/>
    </location>
</feature>
<dbReference type="Proteomes" id="UP001642540">
    <property type="component" value="Unassembled WGS sequence"/>
</dbReference>
<evidence type="ECO:0000313" key="19">
    <source>
        <dbReference type="Proteomes" id="UP001642540"/>
    </source>
</evidence>
<feature type="signal peptide" evidence="15">
    <location>
        <begin position="1"/>
        <end position="20"/>
    </location>
</feature>
<comment type="subcellular location">
    <subcellularLocation>
        <location evidence="2">Cell membrane</location>
        <topology evidence="2">Single-pass type I membrane protein</topology>
    </subcellularLocation>
</comment>
<organism evidence="18 19">
    <name type="scientific">Orchesella dallaii</name>
    <dbReference type="NCBI Taxonomy" id="48710"/>
    <lineage>
        <taxon>Eukaryota</taxon>
        <taxon>Metazoa</taxon>
        <taxon>Ecdysozoa</taxon>
        <taxon>Arthropoda</taxon>
        <taxon>Hexapoda</taxon>
        <taxon>Collembola</taxon>
        <taxon>Entomobryomorpha</taxon>
        <taxon>Entomobryoidea</taxon>
        <taxon>Orchesellidae</taxon>
        <taxon>Orchesellinae</taxon>
        <taxon>Orchesella</taxon>
    </lineage>
</organism>
<dbReference type="SUPFAM" id="SSF56112">
    <property type="entry name" value="Protein kinase-like (PK-like)"/>
    <property type="match status" value="1"/>
</dbReference>
<evidence type="ECO:0000256" key="8">
    <source>
        <dbReference type="ARBA" id="ARBA00023136"/>
    </source>
</evidence>
<dbReference type="SUPFAM" id="SSF55073">
    <property type="entry name" value="Nucleotide cyclase"/>
    <property type="match status" value="1"/>
</dbReference>
<sequence length="1535" mass="170745">MKTLAIIILSLLAVVPYCMTSIQTGSSAEELVQSPLSSAEAESSHLHFQDPSNVSIKESNLYQEYVEDVPTRNVDLYRNHHSHHYYGDTPVVLPEDVSSQQVADYMEQRQEAYLQAFDGPQLQPQENNTSKSSDNLKETLVLRSSRAEKNGGEVICTNSSTGKPSYGERLEDSKAWNFNSSTKCSNHLQTKNDSVITLGFLSPFNQNQFSLGALRLAVAEVNENPNLLPGRQLRYIAADIGSSDLLLTSRPIKIMTEMRDRGTVGFIGGPEDTCISEALVAAAWNLPMISYKCSDHRVSDKTTYTTFARTLPPSSKVSKSVVALLKTFNWYKIVLVVCHLKNDRSYNILIDAFTKLAEKENIDITDSYKLPDYIPENFGKMEDIVKESLPRTRVYVFIGEHVALVHLIQALANKRAFDNGEYIIISIDDKLDVSGKFFDVDYLEPFLRNSTDDMMKAYKSVLKLIPSPQTGYFGNDVKQLILNYSTESPFCVPFHPTIFKDAQVPIEAAYLYDAVIIYAHALHDLLKDGHDPLNGSALLERIQNRRYQSLQGYEVLIDNNGDAEGNYTVVSLLPVQDADSALNQSSSSLGPTYYYWDSNANTTVNLSMQPVGYFTQVPSNSSTSSTGNSESNGKREKPADDIVVFHYINESRQIQWVGGKPPKAEPRCGFHGEHCVYKPDWRTIVVCSVAALVVAVAFVIAARHYRYEQKLACLLWKIDMRDVILIPLGPPEPINGTKNTVALCRQLLGTAVDTEPPLELACKKAYTRIGFYKGMVVALKPIYKRSIDLTRNIRKELIQIREVRHENIIPFIGASVDHGNICILTAYSARGSLEDVLQNEDLHLDNMFLASLVADLIKGMIYLHDSEIISHGNLKSSNCLVDSRWVLQIADFGLHEFKAGQEIKGESENEVRKLLWKAPELLRDPSAPARGTQKGDVYSFGIILYEMIGRSGPWGKTQLSYSEIIEKVVNPELVDLSESEDGFLRPSTLHLDCGETILKCLQACWEEDADLRPDFRYIRVRLKEMQAGLKPNIFDNMLSIMEKYACNLEDLVQERTYQLIEEKKKTDALLHRMLPKSVAESLKRGDPVEAESFDSVTIYFSDIVGFTALSAVSTPLQVVELLNDLYTCFDSIISNYDVYKVETIGDAYMVVSGLPIRNGNHHAGEIASMALHLLDRIKSFEVRHRPGERLKLRIGIHTGCVVAGVVGLKMPRYCLFGDTVNTASRMESSGEALKIHISNVTKSVLEQIGGYYYDERGIIPIKGKGEMCTFWLTGEDPARTRKNSTESNVTNRLDVLEEKSMHQSPPNGVIGFGQGEPYNIDLSEVAAATNNNFQSFPCDDASECNANVNSNASSSPYNHQGNTSNYNKKVENSGDSRAGGEKPVVSREASPDLTTTIGSNKYDQSLNNLSAGSNGKVVYKPTTWLLADCQNGKIDHHGNVLKNIGGKYVSCSNVFQECKVNIIKELKKNGNTAAAAAAATAFACNNGSIGNHHLHHGQHPTTNRFRSAPIITFMETSSPNPTSTPLFAHEERNFV</sequence>
<feature type="domain" description="Protein kinase" evidence="16">
    <location>
        <begin position="737"/>
        <end position="1029"/>
    </location>
</feature>
<evidence type="ECO:0000256" key="13">
    <source>
        <dbReference type="RuleBase" id="RU003431"/>
    </source>
</evidence>
<dbReference type="InterPro" id="IPR000719">
    <property type="entry name" value="Prot_kinase_dom"/>
</dbReference>
<feature type="compositionally biased region" description="Basic and acidic residues" evidence="14">
    <location>
        <begin position="1368"/>
        <end position="1380"/>
    </location>
</feature>
<dbReference type="EC" id="4.6.1.2" evidence="3 13"/>
<evidence type="ECO:0000256" key="14">
    <source>
        <dbReference type="SAM" id="MobiDB-lite"/>
    </source>
</evidence>
<evidence type="ECO:0000256" key="3">
    <source>
        <dbReference type="ARBA" id="ARBA00012202"/>
    </source>
</evidence>
<accession>A0ABP1R9H7</accession>
<feature type="region of interest" description="Disordered" evidence="14">
    <location>
        <begin position="1349"/>
        <end position="1398"/>
    </location>
</feature>
<dbReference type="Pfam" id="PF07714">
    <property type="entry name" value="PK_Tyr_Ser-Thr"/>
    <property type="match status" value="1"/>
</dbReference>
<keyword evidence="8" id="KW-0472">Membrane</keyword>
<dbReference type="Pfam" id="PF01094">
    <property type="entry name" value="ANF_receptor"/>
    <property type="match status" value="1"/>
</dbReference>
<evidence type="ECO:0000256" key="10">
    <source>
        <dbReference type="ARBA" id="ARBA00023239"/>
    </source>
</evidence>
<keyword evidence="9" id="KW-0325">Glycoprotein</keyword>
<evidence type="ECO:0000256" key="4">
    <source>
        <dbReference type="ARBA" id="ARBA00022692"/>
    </source>
</evidence>
<evidence type="ECO:0000256" key="6">
    <source>
        <dbReference type="ARBA" id="ARBA00022741"/>
    </source>
</evidence>
<dbReference type="CDD" id="cd06370">
    <property type="entry name" value="PBP1_SAP_GC-like"/>
    <property type="match status" value="1"/>
</dbReference>
<dbReference type="Gene3D" id="3.30.70.1230">
    <property type="entry name" value="Nucleotide cyclase"/>
    <property type="match status" value="1"/>
</dbReference>
<dbReference type="Gene3D" id="1.10.510.10">
    <property type="entry name" value="Transferase(Phosphotransferase) domain 1"/>
    <property type="match status" value="1"/>
</dbReference>
<name>A0ABP1R9H7_9HEXA</name>
<feature type="domain" description="Guanylate cyclase" evidence="17">
    <location>
        <begin position="1097"/>
        <end position="1227"/>
    </location>
</feature>
<evidence type="ECO:0000259" key="17">
    <source>
        <dbReference type="PROSITE" id="PS50125"/>
    </source>
</evidence>
<dbReference type="InterPro" id="IPR050401">
    <property type="entry name" value="Cyclic_nucleotide_synthase"/>
</dbReference>
<evidence type="ECO:0000256" key="2">
    <source>
        <dbReference type="ARBA" id="ARBA00004251"/>
    </source>
</evidence>
<comment type="catalytic activity">
    <reaction evidence="1 13">
        <text>GTP = 3',5'-cyclic GMP + diphosphate</text>
        <dbReference type="Rhea" id="RHEA:13665"/>
        <dbReference type="ChEBI" id="CHEBI:33019"/>
        <dbReference type="ChEBI" id="CHEBI:37565"/>
        <dbReference type="ChEBI" id="CHEBI:57746"/>
        <dbReference type="EC" id="4.6.1.2"/>
    </reaction>
</comment>
<dbReference type="CDD" id="cd14042">
    <property type="entry name" value="PK_GC-A_B"/>
    <property type="match status" value="1"/>
</dbReference>
<feature type="compositionally biased region" description="Low complexity" evidence="14">
    <location>
        <begin position="619"/>
        <end position="631"/>
    </location>
</feature>
<proteinExistence type="inferred from homology"/>
<dbReference type="PROSITE" id="PS50011">
    <property type="entry name" value="PROTEIN_KINASE_DOM"/>
    <property type="match status" value="1"/>
</dbReference>
<feature type="chain" id="PRO_5047128083" description="Guanylate cyclase" evidence="15">
    <location>
        <begin position="21"/>
        <end position="1535"/>
    </location>
</feature>
<evidence type="ECO:0000256" key="7">
    <source>
        <dbReference type="ARBA" id="ARBA00022989"/>
    </source>
</evidence>
<dbReference type="InterPro" id="IPR029787">
    <property type="entry name" value="Nucleotide_cyclase"/>
</dbReference>
<dbReference type="InterPro" id="IPR001054">
    <property type="entry name" value="A/G_cyclase"/>
</dbReference>
<dbReference type="SUPFAM" id="SSF53822">
    <property type="entry name" value="Periplasmic binding protein-like I"/>
    <property type="match status" value="1"/>
</dbReference>
<dbReference type="InterPro" id="IPR001828">
    <property type="entry name" value="ANF_lig-bd_rcpt"/>
</dbReference>
<evidence type="ECO:0000256" key="1">
    <source>
        <dbReference type="ARBA" id="ARBA00001436"/>
    </source>
</evidence>
<keyword evidence="4" id="KW-0812">Transmembrane</keyword>
<evidence type="ECO:0000256" key="5">
    <source>
        <dbReference type="ARBA" id="ARBA00022729"/>
    </source>
</evidence>
<dbReference type="Pfam" id="PF07701">
    <property type="entry name" value="HNOBA"/>
    <property type="match status" value="1"/>
</dbReference>
<dbReference type="InterPro" id="IPR018297">
    <property type="entry name" value="A/G_cyclase_CS"/>
</dbReference>
<keyword evidence="11 13" id="KW-0141">cGMP biosynthesis</keyword>
<dbReference type="Gene3D" id="3.40.50.2300">
    <property type="match status" value="2"/>
</dbReference>
<keyword evidence="10 12" id="KW-0456">Lyase</keyword>
<dbReference type="InterPro" id="IPR001245">
    <property type="entry name" value="Ser-Thr/Tyr_kinase_cat_dom"/>
</dbReference>
<dbReference type="PROSITE" id="PS50125">
    <property type="entry name" value="GUANYLATE_CYCLASE_2"/>
    <property type="match status" value="1"/>
</dbReference>
<keyword evidence="5 15" id="KW-0732">Signal</keyword>
<gene>
    <name evidence="18" type="ORF">ODALV1_LOCUS20234</name>
</gene>
<dbReference type="PANTHER" id="PTHR11920">
    <property type="entry name" value="GUANYLYL CYCLASE"/>
    <property type="match status" value="1"/>
</dbReference>
<reference evidence="18 19" key="1">
    <citation type="submission" date="2024-08" db="EMBL/GenBank/DDBJ databases">
        <authorList>
            <person name="Cucini C."/>
            <person name="Frati F."/>
        </authorList>
    </citation>
    <scope>NUCLEOTIDE SEQUENCE [LARGE SCALE GENOMIC DNA]</scope>
</reference>
<dbReference type="SMART" id="SM00044">
    <property type="entry name" value="CYCc"/>
    <property type="match status" value="1"/>
</dbReference>
<keyword evidence="7" id="KW-1133">Transmembrane helix</keyword>
<evidence type="ECO:0000313" key="18">
    <source>
        <dbReference type="EMBL" id="CAL8123550.1"/>
    </source>
</evidence>
<evidence type="ECO:0000256" key="9">
    <source>
        <dbReference type="ARBA" id="ARBA00023180"/>
    </source>
</evidence>
<dbReference type="PROSITE" id="PS00452">
    <property type="entry name" value="GUANYLATE_CYCLASE_1"/>
    <property type="match status" value="1"/>
</dbReference>
<comment type="caution">
    <text evidence="18">The sequence shown here is derived from an EMBL/GenBank/DDBJ whole genome shotgun (WGS) entry which is preliminary data.</text>
</comment>
<evidence type="ECO:0000256" key="15">
    <source>
        <dbReference type="SAM" id="SignalP"/>
    </source>
</evidence>
<dbReference type="InterPro" id="IPR011645">
    <property type="entry name" value="HNOB_dom_associated"/>
</dbReference>
<evidence type="ECO:0000259" key="16">
    <source>
        <dbReference type="PROSITE" id="PS50011"/>
    </source>
</evidence>
<evidence type="ECO:0000256" key="12">
    <source>
        <dbReference type="RuleBase" id="RU000405"/>
    </source>
</evidence>
<feature type="region of interest" description="Disordered" evidence="14">
    <location>
        <begin position="617"/>
        <end position="636"/>
    </location>
</feature>
<dbReference type="EMBL" id="CAXLJM020000068">
    <property type="protein sequence ID" value="CAL8123550.1"/>
    <property type="molecule type" value="Genomic_DNA"/>
</dbReference>
<dbReference type="InterPro" id="IPR028082">
    <property type="entry name" value="Peripla_BP_I"/>
</dbReference>
<dbReference type="InterPro" id="IPR011009">
    <property type="entry name" value="Kinase-like_dom_sf"/>
</dbReference>
<protein>
    <recommendedName>
        <fullName evidence="3 13">Guanylate cyclase</fullName>
        <ecNumber evidence="3 13">4.6.1.2</ecNumber>
    </recommendedName>
</protein>